<evidence type="ECO:0000313" key="1">
    <source>
        <dbReference type="EMBL" id="GAA2237598.1"/>
    </source>
</evidence>
<evidence type="ECO:0000313" key="2">
    <source>
        <dbReference type="Proteomes" id="UP001500305"/>
    </source>
</evidence>
<protein>
    <submittedName>
        <fullName evidence="1">Uncharacterized protein</fullName>
    </submittedName>
</protein>
<keyword evidence="2" id="KW-1185">Reference proteome</keyword>
<accession>A0ABN3DNT6</accession>
<dbReference type="Proteomes" id="UP001500305">
    <property type="component" value="Unassembled WGS sequence"/>
</dbReference>
<proteinExistence type="predicted"/>
<reference evidence="1 2" key="1">
    <citation type="journal article" date="2019" name="Int. J. Syst. Evol. Microbiol.">
        <title>The Global Catalogue of Microorganisms (GCM) 10K type strain sequencing project: providing services to taxonomists for standard genome sequencing and annotation.</title>
        <authorList>
            <consortium name="The Broad Institute Genomics Platform"/>
            <consortium name="The Broad Institute Genome Sequencing Center for Infectious Disease"/>
            <person name="Wu L."/>
            <person name="Ma J."/>
        </authorList>
    </citation>
    <scope>NUCLEOTIDE SEQUENCE [LARGE SCALE GENOMIC DNA]</scope>
    <source>
        <strain evidence="1 2">JCM 7356</strain>
    </source>
</reference>
<organism evidence="1 2">
    <name type="scientific">Kitasatospora cystarginea</name>
    <dbReference type="NCBI Taxonomy" id="58350"/>
    <lineage>
        <taxon>Bacteria</taxon>
        <taxon>Bacillati</taxon>
        <taxon>Actinomycetota</taxon>
        <taxon>Actinomycetes</taxon>
        <taxon>Kitasatosporales</taxon>
        <taxon>Streptomycetaceae</taxon>
        <taxon>Kitasatospora</taxon>
    </lineage>
</organism>
<sequence length="95" mass="10093">MLGGTEFGLAFVQRLRLRGTGRRGTDRRDTSFRRSLARWSVLLFSHRCPSASPDGLSAAETIPANLRVWSIPAGCGGLMGFGALAGGKCPVISNT</sequence>
<gene>
    <name evidence="1" type="ORF">GCM10010430_18200</name>
</gene>
<dbReference type="EMBL" id="BAAATR010000006">
    <property type="protein sequence ID" value="GAA2237598.1"/>
    <property type="molecule type" value="Genomic_DNA"/>
</dbReference>
<comment type="caution">
    <text evidence="1">The sequence shown here is derived from an EMBL/GenBank/DDBJ whole genome shotgun (WGS) entry which is preliminary data.</text>
</comment>
<name>A0ABN3DNT6_9ACTN</name>